<feature type="region of interest" description="Disordered" evidence="1">
    <location>
        <begin position="45"/>
        <end position="76"/>
    </location>
</feature>
<evidence type="ECO:0000313" key="3">
    <source>
        <dbReference type="Proteomes" id="UP001497482"/>
    </source>
</evidence>
<accession>A0AAV2MEH3</accession>
<keyword evidence="3" id="KW-1185">Reference proteome</keyword>
<reference evidence="2 3" key="1">
    <citation type="submission" date="2024-04" db="EMBL/GenBank/DDBJ databases">
        <authorList>
            <person name="Waldvogel A.-M."/>
            <person name="Schoenle A."/>
        </authorList>
    </citation>
    <scope>NUCLEOTIDE SEQUENCE [LARGE SCALE GENOMIC DNA]</scope>
</reference>
<name>A0AAV2MEH3_KNICA</name>
<dbReference type="AlphaFoldDB" id="A0AAV2MEH3"/>
<evidence type="ECO:0000256" key="1">
    <source>
        <dbReference type="SAM" id="MobiDB-lite"/>
    </source>
</evidence>
<proteinExistence type="predicted"/>
<dbReference type="EMBL" id="OZ035829">
    <property type="protein sequence ID" value="CAL1611790.1"/>
    <property type="molecule type" value="Genomic_DNA"/>
</dbReference>
<evidence type="ECO:0000313" key="2">
    <source>
        <dbReference type="EMBL" id="CAL1611790.1"/>
    </source>
</evidence>
<sequence length="108" mass="12125">MSHCCLGQLQVPIALKSLYPTRNFLWTDVDHWNCARRLWSDMRGKDSRQMLSSDLPRPTEGRGRSPPPSSWPSPTDLLMVPPAPNASSIVSCRFLLMFALPITLVCSL</sequence>
<organism evidence="2 3">
    <name type="scientific">Knipowitschia caucasica</name>
    <name type="common">Caucasian dwarf goby</name>
    <name type="synonym">Pomatoschistus caucasicus</name>
    <dbReference type="NCBI Taxonomy" id="637954"/>
    <lineage>
        <taxon>Eukaryota</taxon>
        <taxon>Metazoa</taxon>
        <taxon>Chordata</taxon>
        <taxon>Craniata</taxon>
        <taxon>Vertebrata</taxon>
        <taxon>Euteleostomi</taxon>
        <taxon>Actinopterygii</taxon>
        <taxon>Neopterygii</taxon>
        <taxon>Teleostei</taxon>
        <taxon>Neoteleostei</taxon>
        <taxon>Acanthomorphata</taxon>
        <taxon>Gobiaria</taxon>
        <taxon>Gobiiformes</taxon>
        <taxon>Gobioidei</taxon>
        <taxon>Gobiidae</taxon>
        <taxon>Gobiinae</taxon>
        <taxon>Knipowitschia</taxon>
    </lineage>
</organism>
<protein>
    <submittedName>
        <fullName evidence="2">Uncharacterized protein</fullName>
    </submittedName>
</protein>
<dbReference type="Proteomes" id="UP001497482">
    <property type="component" value="Chromosome 7"/>
</dbReference>
<gene>
    <name evidence="2" type="ORF">KC01_LOCUS38181</name>
</gene>